<comment type="caution">
    <text evidence="1">The sequence shown here is derived from an EMBL/GenBank/DDBJ whole genome shotgun (WGS) entry which is preliminary data.</text>
</comment>
<dbReference type="AlphaFoldDB" id="V9FUZ3"/>
<dbReference type="EMBL" id="ANIZ01000533">
    <property type="protein sequence ID" value="ETI54232.1"/>
    <property type="molecule type" value="Genomic_DNA"/>
</dbReference>
<reference evidence="1 2" key="1">
    <citation type="submission" date="2013-11" db="EMBL/GenBank/DDBJ databases">
        <title>The Genome Sequence of Phytophthora parasitica P1569.</title>
        <authorList>
            <consortium name="The Broad Institute Genomics Platform"/>
            <person name="Russ C."/>
            <person name="Tyler B."/>
            <person name="Panabieres F."/>
            <person name="Shan W."/>
            <person name="Tripathy S."/>
            <person name="Grunwald N."/>
            <person name="Machado M."/>
            <person name="Johnson C.S."/>
            <person name="Arredondo F."/>
            <person name="Hong C."/>
            <person name="Coffey M."/>
            <person name="Young S.K."/>
            <person name="Zeng Q."/>
            <person name="Gargeya S."/>
            <person name="Fitzgerald M."/>
            <person name="Abouelleil A."/>
            <person name="Alvarado L."/>
            <person name="Chapman S.B."/>
            <person name="Gainer-Dewar J."/>
            <person name="Goldberg J."/>
            <person name="Griggs A."/>
            <person name="Gujja S."/>
            <person name="Hansen M."/>
            <person name="Howarth C."/>
            <person name="Imamovic A."/>
            <person name="Ireland A."/>
            <person name="Larimer J."/>
            <person name="McCowan C."/>
            <person name="Murphy C."/>
            <person name="Pearson M."/>
            <person name="Poon T.W."/>
            <person name="Priest M."/>
            <person name="Roberts A."/>
            <person name="Saif S."/>
            <person name="Shea T."/>
            <person name="Sykes S."/>
            <person name="Wortman J."/>
            <person name="Nusbaum C."/>
            <person name="Birren B."/>
        </authorList>
    </citation>
    <scope>NUCLEOTIDE SEQUENCE [LARGE SCALE GENOMIC DNA]</scope>
    <source>
        <strain evidence="1 2">P1569</strain>
    </source>
</reference>
<evidence type="ECO:0008006" key="3">
    <source>
        <dbReference type="Google" id="ProtNLM"/>
    </source>
</evidence>
<evidence type="ECO:0000313" key="1">
    <source>
        <dbReference type="EMBL" id="ETI54232.1"/>
    </source>
</evidence>
<sequence>MKALVESEVKLRENRRVNQQRYRIKINQHAESLESDTRRLKQEIRRLEIEYNRPLCTPTEKTPWSVVAEYYRLFRHGSQVPISREHTFHPREAQIQKTFLHQAMATNICVNSGFGIDALLKEWTFVPQKTGSLAVQLVRLEYDDRATMLATVKVLVTITEEVLQFSFSHLIDMDNRLSPLAEKLLGRQIVIPIMVRFEWDATTAQVASLYSTQDLVNPFTKVLGSLKGAARVLNNSPLAVALGAASI</sequence>
<dbReference type="Proteomes" id="UP000018721">
    <property type="component" value="Unassembled WGS sequence"/>
</dbReference>
<name>V9FUZ3_PHYNI</name>
<evidence type="ECO:0000313" key="2">
    <source>
        <dbReference type="Proteomes" id="UP000018721"/>
    </source>
</evidence>
<dbReference type="CDD" id="cd14686">
    <property type="entry name" value="bZIP"/>
    <property type="match status" value="1"/>
</dbReference>
<protein>
    <recommendedName>
        <fullName evidence="3">BZIP domain-containing protein</fullName>
    </recommendedName>
</protein>
<keyword evidence="2" id="KW-1185">Reference proteome</keyword>
<organism evidence="1 2">
    <name type="scientific">Phytophthora nicotianae P1569</name>
    <dbReference type="NCBI Taxonomy" id="1317065"/>
    <lineage>
        <taxon>Eukaryota</taxon>
        <taxon>Sar</taxon>
        <taxon>Stramenopiles</taxon>
        <taxon>Oomycota</taxon>
        <taxon>Peronosporomycetes</taxon>
        <taxon>Peronosporales</taxon>
        <taxon>Peronosporaceae</taxon>
        <taxon>Phytophthora</taxon>
    </lineage>
</organism>
<dbReference type="HOGENOM" id="CLU_051444_0_1_1"/>
<gene>
    <name evidence="1" type="ORF">F443_02921</name>
</gene>
<accession>V9FUZ3</accession>
<proteinExistence type="predicted"/>